<evidence type="ECO:0000256" key="2">
    <source>
        <dbReference type="ARBA" id="ARBA00012962"/>
    </source>
</evidence>
<accession>A0ABW4TUJ6</accession>
<feature type="binding site" evidence="7">
    <location>
        <position position="245"/>
    </location>
    <ligand>
        <name>shikimate</name>
        <dbReference type="ChEBI" id="CHEBI:36208"/>
    </ligand>
</feature>
<keyword evidence="5 7" id="KW-0057">Aromatic amino acid biosynthesis</keyword>
<evidence type="ECO:0000256" key="3">
    <source>
        <dbReference type="ARBA" id="ARBA00022857"/>
    </source>
</evidence>
<feature type="domain" description="Shikimate dehydrogenase substrate binding N-terminal" evidence="9">
    <location>
        <begin position="10"/>
        <end position="93"/>
    </location>
</feature>
<feature type="binding site" evidence="7">
    <location>
        <position position="215"/>
    </location>
    <ligand>
        <name>NADP(+)</name>
        <dbReference type="ChEBI" id="CHEBI:58349"/>
    </ligand>
</feature>
<dbReference type="Pfam" id="PF01488">
    <property type="entry name" value="Shikimate_DH"/>
    <property type="match status" value="1"/>
</dbReference>
<comment type="similarity">
    <text evidence="7">Belongs to the shikimate dehydrogenase family.</text>
</comment>
<evidence type="ECO:0000259" key="9">
    <source>
        <dbReference type="Pfam" id="PF08501"/>
    </source>
</evidence>
<comment type="caution">
    <text evidence="11">The sequence shown here is derived from an EMBL/GenBank/DDBJ whole genome shotgun (WGS) entry which is preliminary data.</text>
</comment>
<dbReference type="EMBL" id="JBHUGS010000001">
    <property type="protein sequence ID" value="MFD1949246.1"/>
    <property type="molecule type" value="Genomic_DNA"/>
</dbReference>
<comment type="function">
    <text evidence="7">Involved in the biosynthesis of the chorismate, which leads to the biosynthesis of aromatic amino acids. Catalyzes the reversible NADPH linked reduction of 3-dehydroshikimate (DHSA) to yield shikimate (SA).</text>
</comment>
<dbReference type="Proteomes" id="UP001597400">
    <property type="component" value="Unassembled WGS sequence"/>
</dbReference>
<feature type="domain" description="SDH C-terminal" evidence="10">
    <location>
        <begin position="238"/>
        <end position="261"/>
    </location>
</feature>
<keyword evidence="4 7" id="KW-0560">Oxidoreductase</keyword>
<dbReference type="RefSeq" id="WP_380928177.1">
    <property type="nucleotide sequence ID" value="NZ_JBHUGS010000001.1"/>
</dbReference>
<comment type="catalytic activity">
    <reaction evidence="6 7">
        <text>shikimate + NADP(+) = 3-dehydroshikimate + NADPH + H(+)</text>
        <dbReference type="Rhea" id="RHEA:17737"/>
        <dbReference type="ChEBI" id="CHEBI:15378"/>
        <dbReference type="ChEBI" id="CHEBI:16630"/>
        <dbReference type="ChEBI" id="CHEBI:36208"/>
        <dbReference type="ChEBI" id="CHEBI:57783"/>
        <dbReference type="ChEBI" id="CHEBI:58349"/>
        <dbReference type="EC" id="1.1.1.25"/>
    </reaction>
</comment>
<dbReference type="Pfam" id="PF18317">
    <property type="entry name" value="SDH_C"/>
    <property type="match status" value="1"/>
</dbReference>
<dbReference type="InterPro" id="IPR022893">
    <property type="entry name" value="Shikimate_DH_fam"/>
</dbReference>
<comment type="pathway">
    <text evidence="1 7">Metabolic intermediate biosynthesis; chorismate biosynthesis; chorismate from D-erythrose 4-phosphate and phosphoenolpyruvate: step 4/7.</text>
</comment>
<feature type="binding site" evidence="7">
    <location>
        <position position="91"/>
    </location>
    <ligand>
        <name>shikimate</name>
        <dbReference type="ChEBI" id="CHEBI:36208"/>
    </ligand>
</feature>
<feature type="binding site" evidence="7">
    <location>
        <begin position="129"/>
        <end position="133"/>
    </location>
    <ligand>
        <name>NADP(+)</name>
        <dbReference type="ChEBI" id="CHEBI:58349"/>
    </ligand>
</feature>
<dbReference type="HAMAP" id="MF_00222">
    <property type="entry name" value="Shikimate_DH_AroE"/>
    <property type="match status" value="1"/>
</dbReference>
<dbReference type="PANTHER" id="PTHR21089:SF1">
    <property type="entry name" value="BIFUNCTIONAL 3-DEHYDROQUINATE DEHYDRATASE_SHIKIMATE DEHYDROGENASE, CHLOROPLASTIC"/>
    <property type="match status" value="1"/>
</dbReference>
<evidence type="ECO:0000259" key="10">
    <source>
        <dbReference type="Pfam" id="PF18317"/>
    </source>
</evidence>
<comment type="caution">
    <text evidence="7">Lacks conserved residue(s) required for the propagation of feature annotation.</text>
</comment>
<feature type="domain" description="Quinate/shikimate 5-dehydrogenase/glutamyl-tRNA reductase" evidence="8">
    <location>
        <begin position="120"/>
        <end position="188"/>
    </location>
</feature>
<dbReference type="Pfam" id="PF08501">
    <property type="entry name" value="Shikimate_dh_N"/>
    <property type="match status" value="1"/>
</dbReference>
<proteinExistence type="inferred from homology"/>
<keyword evidence="12" id="KW-1185">Reference proteome</keyword>
<feature type="binding site" evidence="7">
    <location>
        <position position="66"/>
    </location>
    <ligand>
        <name>shikimate</name>
        <dbReference type="ChEBI" id="CHEBI:36208"/>
    </ligand>
</feature>
<feature type="binding site" evidence="7">
    <location>
        <position position="217"/>
    </location>
    <ligand>
        <name>shikimate</name>
        <dbReference type="ChEBI" id="CHEBI:36208"/>
    </ligand>
</feature>
<dbReference type="SUPFAM" id="SSF51735">
    <property type="entry name" value="NAD(P)-binding Rossmann-fold domains"/>
    <property type="match status" value="1"/>
</dbReference>
<feature type="binding site" evidence="7">
    <location>
        <begin position="153"/>
        <end position="158"/>
    </location>
    <ligand>
        <name>NADP(+)</name>
        <dbReference type="ChEBI" id="CHEBI:58349"/>
    </ligand>
</feature>
<evidence type="ECO:0000256" key="6">
    <source>
        <dbReference type="ARBA" id="ARBA00049442"/>
    </source>
</evidence>
<evidence type="ECO:0000256" key="7">
    <source>
        <dbReference type="HAMAP-Rule" id="MF_00222"/>
    </source>
</evidence>
<reference evidence="12" key="1">
    <citation type="journal article" date="2019" name="Int. J. Syst. Evol. Microbiol.">
        <title>The Global Catalogue of Microorganisms (GCM) 10K type strain sequencing project: providing services to taxonomists for standard genome sequencing and annotation.</title>
        <authorList>
            <consortium name="The Broad Institute Genomics Platform"/>
            <consortium name="The Broad Institute Genome Sequencing Center for Infectious Disease"/>
            <person name="Wu L."/>
            <person name="Ma J."/>
        </authorList>
    </citation>
    <scope>NUCLEOTIDE SEQUENCE [LARGE SCALE GENOMIC DNA]</scope>
    <source>
        <strain evidence="12">CGMCC 1.12702</strain>
    </source>
</reference>
<keyword evidence="7" id="KW-0028">Amino-acid biosynthesis</keyword>
<evidence type="ECO:0000313" key="12">
    <source>
        <dbReference type="Proteomes" id="UP001597400"/>
    </source>
</evidence>
<evidence type="ECO:0000259" key="8">
    <source>
        <dbReference type="Pfam" id="PF01488"/>
    </source>
</evidence>
<evidence type="ECO:0000256" key="4">
    <source>
        <dbReference type="ARBA" id="ARBA00023002"/>
    </source>
</evidence>
<gene>
    <name evidence="7" type="primary">aroE</name>
    <name evidence="11" type="ORF">ACFSGX_00520</name>
</gene>
<keyword evidence="3 7" id="KW-0521">NADP</keyword>
<evidence type="ECO:0000313" key="11">
    <source>
        <dbReference type="EMBL" id="MFD1949246.1"/>
    </source>
</evidence>
<dbReference type="EC" id="1.1.1.25" evidence="2 7"/>
<evidence type="ECO:0000256" key="1">
    <source>
        <dbReference type="ARBA" id="ARBA00004871"/>
    </source>
</evidence>
<protein>
    <recommendedName>
        <fullName evidence="2 7">Shikimate dehydrogenase (NADP(+))</fullName>
        <shortName evidence="7">SDH</shortName>
        <ecNumber evidence="2 7">1.1.1.25</ecNumber>
    </recommendedName>
</protein>
<dbReference type="InterPro" id="IPR013708">
    <property type="entry name" value="Shikimate_DH-bd_N"/>
</dbReference>
<dbReference type="InterPro" id="IPR036291">
    <property type="entry name" value="NAD(P)-bd_dom_sf"/>
</dbReference>
<comment type="subunit">
    <text evidence="7">Homodimer.</text>
</comment>
<dbReference type="InterPro" id="IPR041121">
    <property type="entry name" value="SDH_C"/>
</dbReference>
<dbReference type="Gene3D" id="3.40.50.10860">
    <property type="entry name" value="Leucine Dehydrogenase, chain A, domain 1"/>
    <property type="match status" value="1"/>
</dbReference>
<organism evidence="11 12">
    <name type="scientific">Sphingomonas arantia</name>
    <dbReference type="NCBI Taxonomy" id="1460676"/>
    <lineage>
        <taxon>Bacteria</taxon>
        <taxon>Pseudomonadati</taxon>
        <taxon>Pseudomonadota</taxon>
        <taxon>Alphaproteobacteria</taxon>
        <taxon>Sphingomonadales</taxon>
        <taxon>Sphingomonadaceae</taxon>
        <taxon>Sphingomonas</taxon>
    </lineage>
</organism>
<dbReference type="InterPro" id="IPR046346">
    <property type="entry name" value="Aminoacid_DH-like_N_sf"/>
</dbReference>
<feature type="active site" description="Proton acceptor" evidence="7">
    <location>
        <position position="70"/>
    </location>
</feature>
<name>A0ABW4TUJ6_9SPHN</name>
<feature type="binding site" evidence="7">
    <location>
        <position position="107"/>
    </location>
    <ligand>
        <name>shikimate</name>
        <dbReference type="ChEBI" id="CHEBI:36208"/>
    </ligand>
</feature>
<dbReference type="PANTHER" id="PTHR21089">
    <property type="entry name" value="SHIKIMATE DEHYDROGENASE"/>
    <property type="match status" value="1"/>
</dbReference>
<dbReference type="Gene3D" id="3.40.50.720">
    <property type="entry name" value="NAD(P)-binding Rossmann-like Domain"/>
    <property type="match status" value="1"/>
</dbReference>
<dbReference type="InterPro" id="IPR006151">
    <property type="entry name" value="Shikm_DH/Glu-tRNA_Rdtase"/>
</dbReference>
<evidence type="ECO:0000256" key="5">
    <source>
        <dbReference type="ARBA" id="ARBA00023141"/>
    </source>
</evidence>
<feature type="binding site" evidence="7">
    <location>
        <position position="238"/>
    </location>
    <ligand>
        <name>NADP(+)</name>
        <dbReference type="ChEBI" id="CHEBI:58349"/>
    </ligand>
</feature>
<feature type="binding site" evidence="7">
    <location>
        <begin position="18"/>
        <end position="20"/>
    </location>
    <ligand>
        <name>shikimate</name>
        <dbReference type="ChEBI" id="CHEBI:36208"/>
    </ligand>
</feature>
<dbReference type="SUPFAM" id="SSF53223">
    <property type="entry name" value="Aminoacid dehydrogenase-like, N-terminal domain"/>
    <property type="match status" value="1"/>
</dbReference>
<sequence>MMPGIPYAEVIGDPIAHSKSPIIHRFWLAALGIEGDYRATHVTAAGLAAHFRLRRDDPDWMGSNVTLPHKQALFEIVSDKAGLQKTLGALNTVFGDGDGGLVGTNTDAGGFLEPLDDVPLEGKAVAVVGAGGAARAVLLALASRDVGRVTLLNRTPDKGRALLDQFGLQGDVVGLDAALPAVDLLVNASSLGLEGQPPLVLDLSPLPSTAIVYDIVYAPLETALLAAARARGLATIDGLTMLIGQAALAFEIFFEAHAPRERDAELRGLLTA</sequence>